<accession>A0ABP0DSK9</accession>
<reference evidence="9 10" key="1">
    <citation type="submission" date="2024-01" db="EMBL/GenBank/DDBJ databases">
        <authorList>
            <person name="Allen C."/>
            <person name="Tagirdzhanova G."/>
        </authorList>
    </citation>
    <scope>NUCLEOTIDE SEQUENCE [LARGE SCALE GENOMIC DNA]</scope>
    <source>
        <strain evidence="9 10">CBS 119000</strain>
    </source>
</reference>
<protein>
    <recommendedName>
        <fullName evidence="1">Anaphase-promoting complex subunit 2</fullName>
    </recommendedName>
</protein>
<proteinExistence type="inferred from homology"/>
<evidence type="ECO:0000313" key="9">
    <source>
        <dbReference type="EMBL" id="CAK7271290.1"/>
    </source>
</evidence>
<feature type="region of interest" description="Disordered" evidence="7">
    <location>
        <begin position="816"/>
        <end position="838"/>
    </location>
</feature>
<evidence type="ECO:0000256" key="7">
    <source>
        <dbReference type="SAM" id="MobiDB-lite"/>
    </source>
</evidence>
<keyword evidence="2" id="KW-0132">Cell division</keyword>
<dbReference type="InterPro" id="IPR014786">
    <property type="entry name" value="ANAPC2_C"/>
</dbReference>
<dbReference type="Proteomes" id="UP001642502">
    <property type="component" value="Unassembled WGS sequence"/>
</dbReference>
<keyword evidence="5" id="KW-0131">Cell cycle</keyword>
<keyword evidence="10" id="KW-1185">Reference proteome</keyword>
<dbReference type="SMART" id="SM01013">
    <property type="entry name" value="APC2"/>
    <property type="match status" value="1"/>
</dbReference>
<dbReference type="InterPro" id="IPR036390">
    <property type="entry name" value="WH_DNA-bd_sf"/>
</dbReference>
<dbReference type="SUPFAM" id="SSF75632">
    <property type="entry name" value="Cullin homology domain"/>
    <property type="match status" value="1"/>
</dbReference>
<dbReference type="PROSITE" id="PS50069">
    <property type="entry name" value="CULLIN_2"/>
    <property type="match status" value="1"/>
</dbReference>
<dbReference type="InterPro" id="IPR016158">
    <property type="entry name" value="Cullin_homology"/>
</dbReference>
<dbReference type="InterPro" id="IPR059120">
    <property type="entry name" value="Cullin-like_AB"/>
</dbReference>
<feature type="domain" description="Cullin family profile" evidence="8">
    <location>
        <begin position="742"/>
        <end position="968"/>
    </location>
</feature>
<evidence type="ECO:0000256" key="3">
    <source>
        <dbReference type="ARBA" id="ARBA00022776"/>
    </source>
</evidence>
<keyword evidence="3" id="KW-0498">Mitosis</keyword>
<dbReference type="Pfam" id="PF25773">
    <property type="entry name" value="TPR_ANAPC2"/>
    <property type="match status" value="1"/>
</dbReference>
<feature type="region of interest" description="Disordered" evidence="7">
    <location>
        <begin position="368"/>
        <end position="396"/>
    </location>
</feature>
<dbReference type="SUPFAM" id="SSF46785">
    <property type="entry name" value="Winged helix' DNA-binding domain"/>
    <property type="match status" value="1"/>
</dbReference>
<evidence type="ECO:0000256" key="1">
    <source>
        <dbReference type="ARBA" id="ARBA00016068"/>
    </source>
</evidence>
<evidence type="ECO:0000256" key="6">
    <source>
        <dbReference type="PROSITE-ProRule" id="PRU00330"/>
    </source>
</evidence>
<dbReference type="Gene3D" id="3.30.230.130">
    <property type="entry name" value="Cullin, Chain C, Domain 2"/>
    <property type="match status" value="1"/>
</dbReference>
<dbReference type="PANTHER" id="PTHR45957">
    <property type="entry name" value="ANAPHASE-PROMOTING COMPLEX SUBUNIT 2"/>
    <property type="match status" value="1"/>
</dbReference>
<comment type="caution">
    <text evidence="9">The sequence shown here is derived from an EMBL/GenBank/DDBJ whole genome shotgun (WGS) entry which is preliminary data.</text>
</comment>
<sequence>MAAVDCSFMSLDDALSGEALNQRHGGPTAAAFPILLPSWESHRRQVFQSVFQTDESRPASDATLNVPFPKHGPAFGTPLTGGGEALQTNPVAAVTRETNLSLHDSEDLELPDAHEDNVPRRQGLHGFSSFFEGSPLHKTAASSSSSSAADDQMRFDCAWHVVTARVALPSAFANDLSSTSLPESPTNFLRDSSAESEFQEALHLVLNAESMLPHAAHAGNVLAWYTHQVRRHYAQHVLPMLSSCAGDVPESAAPQEARFLDQHMNVVEYCTQTLESAFRLYFHGLMLLARGLPATNQNVAASVAEGDEAQLSGSLLPTAEIVISRFRQDINAVVANSMPESLVVSLRAVFTHFASVILGFDPPAVDEAKSKARGSHTTPFSRKSALGAPISSLPTPSGQSFSLDVAVPRPPADDNQRVQRMRQQMRTILISLHRVGLAGNNFQILFAKIMDEKMTTFIQRSFARSWSGANAGTGSSGGKVGSRLSKGAGSPSVCIAALSHWIENHFARLSHEVLGCIGASKPGREHVSLSDVNKWKEVAIGRLSALRMTELFDIVLYWPQSRAGLEDLRISVTTPERRSQLVSTFSAALRTRLLHPACSTLEILQIYVAMIRTFHALDPSNVLLSVAVEPLQFYLCQREDAVRIVVDGLLADPEVSSAADATVSDRIAQTRAGSASSSALPSSSTGHAKLSELAGILNDSSQQRRHTVDEEELDWNDMSWFPDPIDAGTNYRRPKSEDVIGTLISALGSREAFTKEFQNIIAERLLSPQLVFAKEVKVLNLLKKRFGENSLQSCEVMMRDIQDSSQLDAMIEHVLRPEKKETDDEDKEDNPDKGDDTDFAALKNKIDMEYQAKILSRLYWPASLGREHFLLPRPVADMQQTYDQFYEESKTGRKLAWLNHLGQAHVELELQDRTVTVDCKTHEATVIYAFQGSEAETKKGPVHRSVPELYDLLQMDDDLIVAALLFWQKQGVLRQDPRDPERYSVIEDLAAAQAEEDAQPLETQASATGTAPSGPTKNQARADDAQRTIYWQFIVGMLTNSAASMPLAQIAMMMKMLMTGGFPWSNEELQDFLGEKIADGVLEVVGGKYRLAKK</sequence>
<dbReference type="InterPro" id="IPR044554">
    <property type="entry name" value="ANAPC2"/>
</dbReference>
<evidence type="ECO:0000256" key="2">
    <source>
        <dbReference type="ARBA" id="ARBA00022618"/>
    </source>
</evidence>
<evidence type="ECO:0000256" key="5">
    <source>
        <dbReference type="ARBA" id="ARBA00023306"/>
    </source>
</evidence>
<evidence type="ECO:0000259" key="8">
    <source>
        <dbReference type="PROSITE" id="PS50069"/>
    </source>
</evidence>
<dbReference type="InterPro" id="IPR036317">
    <property type="entry name" value="Cullin_homology_sf"/>
</dbReference>
<dbReference type="Pfam" id="PF08672">
    <property type="entry name" value="ANAPC2"/>
    <property type="match status" value="1"/>
</dbReference>
<evidence type="ECO:0000256" key="4">
    <source>
        <dbReference type="ARBA" id="ARBA00022786"/>
    </source>
</evidence>
<dbReference type="Gene3D" id="1.10.10.10">
    <property type="entry name" value="Winged helix-like DNA-binding domain superfamily/Winged helix DNA-binding domain"/>
    <property type="match status" value="1"/>
</dbReference>
<dbReference type="InterPro" id="IPR057975">
    <property type="entry name" value="TPR_ANAPC2"/>
</dbReference>
<evidence type="ECO:0000313" key="10">
    <source>
        <dbReference type="Proteomes" id="UP001642502"/>
    </source>
</evidence>
<keyword evidence="4" id="KW-0833">Ubl conjugation pathway</keyword>
<comment type="similarity">
    <text evidence="6">Belongs to the cullin family.</text>
</comment>
<dbReference type="InterPro" id="IPR036388">
    <property type="entry name" value="WH-like_DNA-bd_sf"/>
</dbReference>
<name>A0ABP0DSK9_9PEZI</name>
<dbReference type="Gene3D" id="1.20.1310.10">
    <property type="entry name" value="Cullin Repeats"/>
    <property type="match status" value="1"/>
</dbReference>
<dbReference type="EMBL" id="CAWUON010000070">
    <property type="protein sequence ID" value="CAK7271290.1"/>
    <property type="molecule type" value="Genomic_DNA"/>
</dbReference>
<dbReference type="SMART" id="SM00182">
    <property type="entry name" value="CULLIN"/>
    <property type="match status" value="1"/>
</dbReference>
<organism evidence="9 10">
    <name type="scientific">Sporothrix epigloea</name>
    <dbReference type="NCBI Taxonomy" id="1892477"/>
    <lineage>
        <taxon>Eukaryota</taxon>
        <taxon>Fungi</taxon>
        <taxon>Dikarya</taxon>
        <taxon>Ascomycota</taxon>
        <taxon>Pezizomycotina</taxon>
        <taxon>Sordariomycetes</taxon>
        <taxon>Sordariomycetidae</taxon>
        <taxon>Ophiostomatales</taxon>
        <taxon>Ophiostomataceae</taxon>
        <taxon>Sporothrix</taxon>
    </lineage>
</organism>
<gene>
    <name evidence="9" type="ORF">SEPCBS119000_004528</name>
</gene>
<feature type="region of interest" description="Disordered" evidence="7">
    <location>
        <begin position="994"/>
        <end position="1022"/>
    </location>
</feature>
<dbReference type="PANTHER" id="PTHR45957:SF1">
    <property type="entry name" value="ANAPHASE-PROMOTING COMPLEX SUBUNIT 2"/>
    <property type="match status" value="1"/>
</dbReference>
<feature type="compositionally biased region" description="Polar residues" evidence="7">
    <location>
        <begin position="1003"/>
        <end position="1019"/>
    </location>
</feature>
<dbReference type="Pfam" id="PF26557">
    <property type="entry name" value="Cullin_AB"/>
    <property type="match status" value="1"/>
</dbReference>